<dbReference type="GO" id="GO:0005886">
    <property type="term" value="C:plasma membrane"/>
    <property type="evidence" value="ECO:0007669"/>
    <property type="project" value="UniProtKB-SubCell"/>
</dbReference>
<keyword evidence="13" id="KW-1185">Reference proteome</keyword>
<dbReference type="NCBIfam" id="TIGR00739">
    <property type="entry name" value="yajC"/>
    <property type="match status" value="1"/>
</dbReference>
<keyword evidence="4" id="KW-0813">Transport</keyword>
<dbReference type="InterPro" id="IPR003849">
    <property type="entry name" value="Preprotein_translocase_YajC"/>
</dbReference>
<evidence type="ECO:0000256" key="9">
    <source>
        <dbReference type="ARBA" id="ARBA00023010"/>
    </source>
</evidence>
<evidence type="ECO:0000313" key="13">
    <source>
        <dbReference type="Proteomes" id="UP000198393"/>
    </source>
</evidence>
<dbReference type="EMBL" id="FZPD01000003">
    <property type="protein sequence ID" value="SNS92805.1"/>
    <property type="molecule type" value="Genomic_DNA"/>
</dbReference>
<sequence>MNTVLLQAGGGSDFTSFLPIIGMIAIFYFFFIRPQQRKQKETKKYLQEIKKGEMVVTVGGIHGKIVEVSDTTVLVDVDRGTKLLIEKSSISLEASKRLNDTSEKKDKKEKK</sequence>
<name>A0A239IGW4_EKHLU</name>
<accession>A0A239IGW4</accession>
<keyword evidence="7" id="KW-0653">Protein transport</keyword>
<evidence type="ECO:0000256" key="1">
    <source>
        <dbReference type="ARBA" id="ARBA00004162"/>
    </source>
</evidence>
<evidence type="ECO:0000256" key="10">
    <source>
        <dbReference type="ARBA" id="ARBA00023136"/>
    </source>
</evidence>
<dbReference type="RefSeq" id="WP_089356407.1">
    <property type="nucleotide sequence ID" value="NZ_FZPD01000003.1"/>
</dbReference>
<evidence type="ECO:0000256" key="3">
    <source>
        <dbReference type="ARBA" id="ARBA00014962"/>
    </source>
</evidence>
<evidence type="ECO:0000256" key="2">
    <source>
        <dbReference type="ARBA" id="ARBA00006742"/>
    </source>
</evidence>
<proteinExistence type="inferred from homology"/>
<dbReference type="AlphaFoldDB" id="A0A239IGW4"/>
<evidence type="ECO:0000256" key="11">
    <source>
        <dbReference type="SAM" id="Phobius"/>
    </source>
</evidence>
<keyword evidence="6 11" id="KW-0812">Transmembrane</keyword>
<reference evidence="12 13" key="1">
    <citation type="submission" date="2017-06" db="EMBL/GenBank/DDBJ databases">
        <authorList>
            <person name="Kim H.J."/>
            <person name="Triplett B.A."/>
        </authorList>
    </citation>
    <scope>NUCLEOTIDE SEQUENCE [LARGE SCALE GENOMIC DNA]</scope>
    <source>
        <strain evidence="12 13">DSM 19307</strain>
    </source>
</reference>
<keyword evidence="8 11" id="KW-1133">Transmembrane helix</keyword>
<protein>
    <recommendedName>
        <fullName evidence="3">Sec translocon accessory complex subunit YajC</fullName>
    </recommendedName>
</protein>
<dbReference type="Proteomes" id="UP000198393">
    <property type="component" value="Unassembled WGS sequence"/>
</dbReference>
<evidence type="ECO:0000256" key="4">
    <source>
        <dbReference type="ARBA" id="ARBA00022448"/>
    </source>
</evidence>
<dbReference type="GO" id="GO:0015031">
    <property type="term" value="P:protein transport"/>
    <property type="evidence" value="ECO:0007669"/>
    <property type="project" value="UniProtKB-KW"/>
</dbReference>
<evidence type="ECO:0000313" key="12">
    <source>
        <dbReference type="EMBL" id="SNS92805.1"/>
    </source>
</evidence>
<dbReference type="PANTHER" id="PTHR33909">
    <property type="entry name" value="SEC TRANSLOCON ACCESSORY COMPLEX SUBUNIT YAJC"/>
    <property type="match status" value="1"/>
</dbReference>
<comment type="similarity">
    <text evidence="2">Belongs to the YajC family.</text>
</comment>
<dbReference type="Pfam" id="PF02699">
    <property type="entry name" value="YajC"/>
    <property type="match status" value="1"/>
</dbReference>
<organism evidence="12 13">
    <name type="scientific">Ekhidna lutea</name>
    <dbReference type="NCBI Taxonomy" id="447679"/>
    <lineage>
        <taxon>Bacteria</taxon>
        <taxon>Pseudomonadati</taxon>
        <taxon>Bacteroidota</taxon>
        <taxon>Cytophagia</taxon>
        <taxon>Cytophagales</taxon>
        <taxon>Reichenbachiellaceae</taxon>
        <taxon>Ekhidna</taxon>
    </lineage>
</organism>
<gene>
    <name evidence="12" type="ORF">SAMN05421640_1661</name>
</gene>
<evidence type="ECO:0000256" key="5">
    <source>
        <dbReference type="ARBA" id="ARBA00022475"/>
    </source>
</evidence>
<keyword evidence="9" id="KW-0811">Translocation</keyword>
<evidence type="ECO:0000256" key="7">
    <source>
        <dbReference type="ARBA" id="ARBA00022927"/>
    </source>
</evidence>
<dbReference type="OrthoDB" id="9800132at2"/>
<evidence type="ECO:0000256" key="6">
    <source>
        <dbReference type="ARBA" id="ARBA00022692"/>
    </source>
</evidence>
<evidence type="ECO:0000256" key="8">
    <source>
        <dbReference type="ARBA" id="ARBA00022989"/>
    </source>
</evidence>
<dbReference type="SMART" id="SM01323">
    <property type="entry name" value="YajC"/>
    <property type="match status" value="1"/>
</dbReference>
<dbReference type="PANTHER" id="PTHR33909:SF1">
    <property type="entry name" value="SEC TRANSLOCON ACCESSORY COMPLEX SUBUNIT YAJC"/>
    <property type="match status" value="1"/>
</dbReference>
<comment type="subcellular location">
    <subcellularLocation>
        <location evidence="1">Cell membrane</location>
        <topology evidence="1">Single-pass membrane protein</topology>
    </subcellularLocation>
</comment>
<dbReference type="PRINTS" id="PR01853">
    <property type="entry name" value="YAJCTRNLCASE"/>
</dbReference>
<keyword evidence="5" id="KW-1003">Cell membrane</keyword>
<feature type="transmembrane region" description="Helical" evidence="11">
    <location>
        <begin position="14"/>
        <end position="32"/>
    </location>
</feature>
<keyword evidence="10 11" id="KW-0472">Membrane</keyword>